<dbReference type="RefSeq" id="WP_022865806.1">
    <property type="nucleotide sequence ID" value="NZ_JAWNFT010000001.1"/>
</dbReference>
<keyword evidence="2" id="KW-1185">Reference proteome</keyword>
<reference evidence="1 2" key="1">
    <citation type="submission" date="2023-10" db="EMBL/GenBank/DDBJ databases">
        <title>Whole Genome based description of the genera Actinobaculum and Actinotignum reveals a complex phylogenetic relationship within the species included in the genus Actinotignum.</title>
        <authorList>
            <person name="Jensen C.S."/>
            <person name="Dargis R."/>
            <person name="Kemp M."/>
            <person name="Christensen J.J."/>
        </authorList>
    </citation>
    <scope>NUCLEOTIDE SEQUENCE [LARGE SCALE GENOMIC DNA]</scope>
    <source>
        <strain evidence="1 2">SLA_B974</strain>
    </source>
</reference>
<dbReference type="EMBL" id="JAWNGA010000015">
    <property type="protein sequence ID" value="MDY5133642.1"/>
    <property type="molecule type" value="Genomic_DNA"/>
</dbReference>
<sequence>MEYVELFQRMLRFIENNPHIPASQGRTLRELWENDGANMTVAVDIITGFHQKLPSDLMDDFISLRSEIDTEDYEYMLESQKALMQA</sequence>
<gene>
    <name evidence="1" type="ORF">R6G86_07800</name>
</gene>
<evidence type="ECO:0000313" key="2">
    <source>
        <dbReference type="Proteomes" id="UP001275049"/>
    </source>
</evidence>
<organism evidence="1 2">
    <name type="scientific">Actinotignum urinale</name>
    <dbReference type="NCBI Taxonomy" id="190146"/>
    <lineage>
        <taxon>Bacteria</taxon>
        <taxon>Bacillati</taxon>
        <taxon>Actinomycetota</taxon>
        <taxon>Actinomycetes</taxon>
        <taxon>Actinomycetales</taxon>
        <taxon>Actinomycetaceae</taxon>
        <taxon>Actinotignum</taxon>
    </lineage>
</organism>
<comment type="caution">
    <text evidence="1">The sequence shown here is derived from an EMBL/GenBank/DDBJ whole genome shotgun (WGS) entry which is preliminary data.</text>
</comment>
<accession>A0ABU5G8K0</accession>
<proteinExistence type="predicted"/>
<dbReference type="Proteomes" id="UP001275049">
    <property type="component" value="Unassembled WGS sequence"/>
</dbReference>
<evidence type="ECO:0000313" key="1">
    <source>
        <dbReference type="EMBL" id="MDY5133642.1"/>
    </source>
</evidence>
<protein>
    <submittedName>
        <fullName evidence="1">Uncharacterized protein</fullName>
    </submittedName>
</protein>
<name>A0ABU5G8K0_9ACTO</name>